<sequence length="430" mass="48407">MIRSKHQLFQGSIKIPKRNLITINHASVTSTSIPSQLPDTHAHINLNKTITEPINIQQAQLLTPYQTLEFAKFESLGVPPTILSIHSPPSVPVYLRRGSLLSIYGIKTVQKSSSLSSSSSTFSDFSSTPTIRNTVEFPLWRDRFIFNGGQIQSYQKLISTVPFSMLVGNKNSSKYMNEKSFVSLVLDGSTDWAILNKDAIQAYTGNALSVTMHRFPKYISTRIARFLEIDRIETGLRSFLHRGYFLLSGRGNVGVVGNGGVYQLAVGEGEEILIKKSAILGITVNGPFDLENCILKQESPFASSTQPPSSTPNTSEKMKKKREEENEEAEEAEKRIKIKATTEKPVLVQPSAWDQIVVQAKRFSWRMNIIWNKEKAFFTTVTNKINNFLLGNTEFVRVLGPRNILIQSNTNEIRKPYFVRSSNEMKRLEN</sequence>
<dbReference type="Pfam" id="PF01987">
    <property type="entry name" value="AIM24"/>
    <property type="match status" value="1"/>
</dbReference>
<dbReference type="InterPro" id="IPR002838">
    <property type="entry name" value="AIM24"/>
</dbReference>
<feature type="region of interest" description="Disordered" evidence="7">
    <location>
        <begin position="300"/>
        <end position="336"/>
    </location>
</feature>
<proteinExistence type="inferred from homology"/>
<evidence type="ECO:0000313" key="9">
    <source>
        <dbReference type="Proteomes" id="UP001202479"/>
    </source>
</evidence>
<evidence type="ECO:0000256" key="1">
    <source>
        <dbReference type="ARBA" id="ARBA00004173"/>
    </source>
</evidence>
<keyword evidence="9" id="KW-1185">Reference proteome</keyword>
<keyword evidence="4" id="KW-0809">Transit peptide</keyword>
<comment type="similarity">
    <text evidence="2 6">Belongs to the AIM24 family.</text>
</comment>
<dbReference type="EMBL" id="JAHUZD010000110">
    <property type="protein sequence ID" value="KAI3403958.2"/>
    <property type="molecule type" value="Genomic_DNA"/>
</dbReference>
<reference evidence="8" key="1">
    <citation type="journal article" date="2022" name="DNA Res.">
        <title>Genome analysis of five recently described species of the CUG-Ser clade uncovers Candida theae as a new hybrid lineage with pathogenic potential in the Candida parapsilosis species complex.</title>
        <authorList>
            <person name="Mixao V."/>
            <person name="Del Olmo V."/>
            <person name="Hegedusova E."/>
            <person name="Saus E."/>
            <person name="Pryszcz L."/>
            <person name="Cillingova A."/>
            <person name="Nosek J."/>
            <person name="Gabaldon T."/>
        </authorList>
    </citation>
    <scope>NUCLEOTIDE SEQUENCE</scope>
    <source>
        <strain evidence="8">CBS 10844</strain>
    </source>
</reference>
<comment type="caution">
    <text evidence="8">The sequence shown here is derived from an EMBL/GenBank/DDBJ whole genome shotgun (WGS) entry which is preliminary data.</text>
</comment>
<dbReference type="PANTHER" id="PTHR36959:SF2">
    <property type="entry name" value="ALTERED INHERITANCE OF MITOCHONDRIA PROTEIN 24, MITOCHONDRIAL"/>
    <property type="match status" value="1"/>
</dbReference>
<dbReference type="Proteomes" id="UP001202479">
    <property type="component" value="Unassembled WGS sequence"/>
</dbReference>
<evidence type="ECO:0000256" key="4">
    <source>
        <dbReference type="ARBA" id="ARBA00022946"/>
    </source>
</evidence>
<dbReference type="RefSeq" id="XP_049179703.1">
    <property type="nucleotide sequence ID" value="XM_049324537.1"/>
</dbReference>
<evidence type="ECO:0000256" key="7">
    <source>
        <dbReference type="SAM" id="MobiDB-lite"/>
    </source>
</evidence>
<comment type="subcellular location">
    <subcellularLocation>
        <location evidence="1 6">Mitochondrion</location>
    </subcellularLocation>
</comment>
<dbReference type="GO" id="GO:0005743">
    <property type="term" value="C:mitochondrial inner membrane"/>
    <property type="evidence" value="ECO:0007669"/>
    <property type="project" value="TreeGrafter"/>
</dbReference>
<evidence type="ECO:0000256" key="5">
    <source>
        <dbReference type="ARBA" id="ARBA00023128"/>
    </source>
</evidence>
<dbReference type="GeneID" id="73380842"/>
<organism evidence="8 9">
    <name type="scientific">Candida oxycetoniae</name>
    <dbReference type="NCBI Taxonomy" id="497107"/>
    <lineage>
        <taxon>Eukaryota</taxon>
        <taxon>Fungi</taxon>
        <taxon>Dikarya</taxon>
        <taxon>Ascomycota</taxon>
        <taxon>Saccharomycotina</taxon>
        <taxon>Pichiomycetes</taxon>
        <taxon>Debaryomycetaceae</taxon>
        <taxon>Candida/Lodderomyces clade</taxon>
        <taxon>Candida</taxon>
    </lineage>
</organism>
<keyword evidence="5 6" id="KW-0496">Mitochondrion</keyword>
<dbReference type="PANTHER" id="PTHR36959">
    <property type="entry name" value="ALTERED INHERITANCE OF MITOCHONDRIA PROTEIN 24, MITOCHONDRIAL"/>
    <property type="match status" value="1"/>
</dbReference>
<dbReference type="GO" id="GO:0007007">
    <property type="term" value="P:inner mitochondrial membrane organization"/>
    <property type="evidence" value="ECO:0007669"/>
    <property type="project" value="TreeGrafter"/>
</dbReference>
<dbReference type="Gene3D" id="3.60.160.10">
    <property type="entry name" value="Mitochondrial biogenesis AIM24"/>
    <property type="match status" value="1"/>
</dbReference>
<evidence type="ECO:0000313" key="8">
    <source>
        <dbReference type="EMBL" id="KAI3403958.2"/>
    </source>
</evidence>
<evidence type="ECO:0000256" key="3">
    <source>
        <dbReference type="ARBA" id="ARBA00013287"/>
    </source>
</evidence>
<accession>A0AAI9WXD5</accession>
<feature type="compositionally biased region" description="Low complexity" evidence="7">
    <location>
        <begin position="300"/>
        <end position="315"/>
    </location>
</feature>
<gene>
    <name evidence="8" type="ORF">KGF56_003225</name>
</gene>
<protein>
    <recommendedName>
        <fullName evidence="3 6">Altered inheritance of mitochondria protein 24, mitochondrial</fullName>
    </recommendedName>
</protein>
<name>A0AAI9WXD5_9ASCO</name>
<evidence type="ECO:0000256" key="2">
    <source>
        <dbReference type="ARBA" id="ARBA00009322"/>
    </source>
</evidence>
<dbReference type="InterPro" id="IPR036983">
    <property type="entry name" value="AIM24_sf"/>
</dbReference>
<evidence type="ECO:0000256" key="6">
    <source>
        <dbReference type="RuleBase" id="RU363045"/>
    </source>
</evidence>
<dbReference type="AlphaFoldDB" id="A0AAI9WXD5"/>